<protein>
    <submittedName>
        <fullName evidence="4">LysM peptidoglycan-binding domain-containing protein</fullName>
    </submittedName>
</protein>
<dbReference type="GO" id="GO:0016020">
    <property type="term" value="C:membrane"/>
    <property type="evidence" value="ECO:0007669"/>
    <property type="project" value="InterPro"/>
</dbReference>
<dbReference type="Pfam" id="PF01476">
    <property type="entry name" value="LysM"/>
    <property type="match status" value="1"/>
</dbReference>
<dbReference type="SUPFAM" id="SSF54106">
    <property type="entry name" value="LysM domain"/>
    <property type="match status" value="1"/>
</dbReference>
<dbReference type="InterPro" id="IPR036779">
    <property type="entry name" value="LysM_dom_sf"/>
</dbReference>
<dbReference type="InterPro" id="IPR008258">
    <property type="entry name" value="Transglycosylase_SLT_dom_1"/>
</dbReference>
<dbReference type="PROSITE" id="PS00922">
    <property type="entry name" value="TRANSGLYCOSYLASE"/>
    <property type="match status" value="1"/>
</dbReference>
<comment type="caution">
    <text evidence="4">The sequence shown here is derived from an EMBL/GenBank/DDBJ whole genome shotgun (WGS) entry which is preliminary data.</text>
</comment>
<evidence type="ECO:0000259" key="3">
    <source>
        <dbReference type="PROSITE" id="PS51782"/>
    </source>
</evidence>
<keyword evidence="2" id="KW-0732">Signal</keyword>
<evidence type="ECO:0000256" key="2">
    <source>
        <dbReference type="SAM" id="SignalP"/>
    </source>
</evidence>
<evidence type="ECO:0000256" key="1">
    <source>
        <dbReference type="ARBA" id="ARBA00007734"/>
    </source>
</evidence>
<evidence type="ECO:0000313" key="4">
    <source>
        <dbReference type="EMBL" id="THJ35327.1"/>
    </source>
</evidence>
<evidence type="ECO:0000313" key="5">
    <source>
        <dbReference type="Proteomes" id="UP000306236"/>
    </source>
</evidence>
<dbReference type="InterPro" id="IPR000189">
    <property type="entry name" value="Transglyc_AS"/>
</dbReference>
<dbReference type="Gene3D" id="1.10.530.10">
    <property type="match status" value="1"/>
</dbReference>
<sequence length="469" mass="51439">MALWRLLASAALAIVIAGCAMTSPTPQAALAPDIPSGALSPIQRMTLVGWTVRRQEPAQDVWTRMRAGFTMPDLSTDLVSDREQWYASRPEALTHMTERSGKYLFYIVEELERRGMPTELALLPFVESAYNPVAVSSAKAAGMWQFMPATGTYFDLTQNAFRDDRRDIQASTRAALDYLQKLYDMFGDWHLALAAYNWGEGSVSRAQAKNEGLSLGTGYTELTMPEETRWYVPKLQALKNIVNDPQAYGVKLADIGNHAYFESVRITRDMDVLRVAELAGVSESDFRQLNPAYKGPTIFAAATPEVLLPWDNAQIFKANLATLQDARLASWTVWTAPQRMAVAEVAKKVGVEETVLRSVNLIPSGMLIDAGAALLVPRTASLLTDVAAEIAHSGQLKLASAGRGQGSGTRVAVVARKGETVATLARKYKVSAADVARWNNVGRNAKFRTGQRLVIYRAAQPAKQQSARK</sequence>
<dbReference type="GO" id="GO:0008933">
    <property type="term" value="F:peptidoglycan lytic transglycosylase activity"/>
    <property type="evidence" value="ECO:0007669"/>
    <property type="project" value="InterPro"/>
</dbReference>
<keyword evidence="5" id="KW-1185">Reference proteome</keyword>
<dbReference type="EMBL" id="SSWX01000004">
    <property type="protein sequence ID" value="THJ35327.1"/>
    <property type="molecule type" value="Genomic_DNA"/>
</dbReference>
<dbReference type="AlphaFoldDB" id="A0A4S5BRC3"/>
<comment type="similarity">
    <text evidence="1">Belongs to the transglycosylase Slt family.</text>
</comment>
<dbReference type="InterPro" id="IPR018392">
    <property type="entry name" value="LysM"/>
</dbReference>
<dbReference type="Pfam" id="PF01464">
    <property type="entry name" value="SLT"/>
    <property type="match status" value="1"/>
</dbReference>
<gene>
    <name evidence="4" type="ORF">E8K88_03980</name>
</gene>
<accession>A0A4S5BRC3</accession>
<dbReference type="CDD" id="cd16894">
    <property type="entry name" value="MltD-like"/>
    <property type="match status" value="1"/>
</dbReference>
<dbReference type="InterPro" id="IPR023346">
    <property type="entry name" value="Lysozyme-like_dom_sf"/>
</dbReference>
<feature type="signal peptide" evidence="2">
    <location>
        <begin position="1"/>
        <end position="28"/>
    </location>
</feature>
<dbReference type="OrthoDB" id="9815002at2"/>
<dbReference type="CDD" id="cd00118">
    <property type="entry name" value="LysM"/>
    <property type="match status" value="1"/>
</dbReference>
<dbReference type="PANTHER" id="PTHR37423:SF2">
    <property type="entry name" value="MEMBRANE-BOUND LYTIC MUREIN TRANSGLYCOSYLASE C"/>
    <property type="match status" value="1"/>
</dbReference>
<dbReference type="Gene3D" id="3.10.350.10">
    <property type="entry name" value="LysM domain"/>
    <property type="match status" value="1"/>
</dbReference>
<dbReference type="GO" id="GO:0000270">
    <property type="term" value="P:peptidoglycan metabolic process"/>
    <property type="evidence" value="ECO:0007669"/>
    <property type="project" value="InterPro"/>
</dbReference>
<dbReference type="SUPFAM" id="SSF53955">
    <property type="entry name" value="Lysozyme-like"/>
    <property type="match status" value="1"/>
</dbReference>
<feature type="domain" description="LysM" evidence="3">
    <location>
        <begin position="411"/>
        <end position="455"/>
    </location>
</feature>
<name>A0A4S5BRC3_9BURK</name>
<dbReference type="PROSITE" id="PS51257">
    <property type="entry name" value="PROKAR_LIPOPROTEIN"/>
    <property type="match status" value="1"/>
</dbReference>
<reference evidence="4 5" key="1">
    <citation type="submission" date="2019-04" db="EMBL/GenBank/DDBJ databases">
        <title>Lampropedia sp YIM MLB12 draf genome.</title>
        <authorList>
            <person name="Wang Y.-X."/>
        </authorList>
    </citation>
    <scope>NUCLEOTIDE SEQUENCE [LARGE SCALE GENOMIC DNA]</scope>
    <source>
        <strain evidence="4 5">YIM MLB12</strain>
    </source>
</reference>
<feature type="chain" id="PRO_5020742594" evidence="2">
    <location>
        <begin position="29"/>
        <end position="469"/>
    </location>
</feature>
<dbReference type="PANTHER" id="PTHR37423">
    <property type="entry name" value="SOLUBLE LYTIC MUREIN TRANSGLYCOSYLASE-RELATED"/>
    <property type="match status" value="1"/>
</dbReference>
<proteinExistence type="inferred from homology"/>
<dbReference type="PROSITE" id="PS51782">
    <property type="entry name" value="LYSM"/>
    <property type="match status" value="1"/>
</dbReference>
<organism evidence="4 5">
    <name type="scientific">Lampropedia aestuarii</name>
    <dbReference type="NCBI Taxonomy" id="2562762"/>
    <lineage>
        <taxon>Bacteria</taxon>
        <taxon>Pseudomonadati</taxon>
        <taxon>Pseudomonadota</taxon>
        <taxon>Betaproteobacteria</taxon>
        <taxon>Burkholderiales</taxon>
        <taxon>Comamonadaceae</taxon>
        <taxon>Lampropedia</taxon>
    </lineage>
</organism>
<dbReference type="Proteomes" id="UP000306236">
    <property type="component" value="Unassembled WGS sequence"/>
</dbReference>